<dbReference type="InterPro" id="IPR047650">
    <property type="entry name" value="Transpos_IS110"/>
</dbReference>
<feature type="region of interest" description="Disordered" evidence="1">
    <location>
        <begin position="1"/>
        <end position="25"/>
    </location>
</feature>
<dbReference type="InterPro" id="IPR003346">
    <property type="entry name" value="Transposase_20"/>
</dbReference>
<dbReference type="Pfam" id="PF01548">
    <property type="entry name" value="DEDD_Tnp_IS110"/>
    <property type="match status" value="1"/>
</dbReference>
<proteinExistence type="predicted"/>
<dbReference type="AlphaFoldDB" id="A0A0F9IUN5"/>
<dbReference type="NCBIfam" id="NF033542">
    <property type="entry name" value="transpos_IS110"/>
    <property type="match status" value="1"/>
</dbReference>
<evidence type="ECO:0000259" key="2">
    <source>
        <dbReference type="Pfam" id="PF01548"/>
    </source>
</evidence>
<dbReference type="EMBL" id="LAZR01019914">
    <property type="protein sequence ID" value="KKL90792.1"/>
    <property type="molecule type" value="Genomic_DNA"/>
</dbReference>
<dbReference type="GO" id="GO:0004803">
    <property type="term" value="F:transposase activity"/>
    <property type="evidence" value="ECO:0007669"/>
    <property type="project" value="InterPro"/>
</dbReference>
<gene>
    <name evidence="4" type="ORF">LCGC14_1901140</name>
</gene>
<protein>
    <submittedName>
        <fullName evidence="4">Uncharacterized protein</fullName>
    </submittedName>
</protein>
<feature type="non-terminal residue" evidence="4">
    <location>
        <position position="1"/>
    </location>
</feature>
<evidence type="ECO:0000256" key="1">
    <source>
        <dbReference type="SAM" id="MobiDB-lite"/>
    </source>
</evidence>
<feature type="domain" description="Transposase IS116/IS110/IS902 C-terminal" evidence="3">
    <location>
        <begin position="356"/>
        <end position="431"/>
    </location>
</feature>
<dbReference type="Pfam" id="PF02371">
    <property type="entry name" value="Transposase_20"/>
    <property type="match status" value="1"/>
</dbReference>
<dbReference type="PANTHER" id="PTHR33055:SF3">
    <property type="entry name" value="PUTATIVE TRANSPOSASE FOR IS117-RELATED"/>
    <property type="match status" value="1"/>
</dbReference>
<accession>A0A0F9IUN5</accession>
<name>A0A0F9IUN5_9ZZZZ</name>
<comment type="caution">
    <text evidence="4">The sequence shown here is derived from an EMBL/GenBank/DDBJ whole genome shotgun (WGS) entry which is preliminary data.</text>
</comment>
<dbReference type="GO" id="GO:0006313">
    <property type="term" value="P:DNA transposition"/>
    <property type="evidence" value="ECO:0007669"/>
    <property type="project" value="InterPro"/>
</dbReference>
<dbReference type="InterPro" id="IPR002525">
    <property type="entry name" value="Transp_IS110-like_N"/>
</dbReference>
<reference evidence="4" key="1">
    <citation type="journal article" date="2015" name="Nature">
        <title>Complex archaea that bridge the gap between prokaryotes and eukaryotes.</title>
        <authorList>
            <person name="Spang A."/>
            <person name="Saw J.H."/>
            <person name="Jorgensen S.L."/>
            <person name="Zaremba-Niedzwiedzka K."/>
            <person name="Martijn J."/>
            <person name="Lind A.E."/>
            <person name="van Eijk R."/>
            <person name="Schleper C."/>
            <person name="Guy L."/>
            <person name="Ettema T.J."/>
        </authorList>
    </citation>
    <scope>NUCLEOTIDE SEQUENCE</scope>
</reference>
<feature type="domain" description="Transposase IS110-like N-terminal" evidence="2">
    <location>
        <begin position="151"/>
        <end position="291"/>
    </location>
</feature>
<evidence type="ECO:0000313" key="4">
    <source>
        <dbReference type="EMBL" id="KKL90792.1"/>
    </source>
</evidence>
<dbReference type="GO" id="GO:0003677">
    <property type="term" value="F:DNA binding"/>
    <property type="evidence" value="ECO:0007669"/>
    <property type="project" value="InterPro"/>
</dbReference>
<evidence type="ECO:0000259" key="3">
    <source>
        <dbReference type="Pfam" id="PF02371"/>
    </source>
</evidence>
<organism evidence="4">
    <name type="scientific">marine sediment metagenome</name>
    <dbReference type="NCBI Taxonomy" id="412755"/>
    <lineage>
        <taxon>unclassified sequences</taxon>
        <taxon>metagenomes</taxon>
        <taxon>ecological metagenomes</taxon>
    </lineage>
</organism>
<dbReference type="PANTHER" id="PTHR33055">
    <property type="entry name" value="TRANSPOSASE FOR INSERTION SEQUENCE ELEMENT IS1111A"/>
    <property type="match status" value="1"/>
</dbReference>
<sequence>GIEALRPPRPARQDVRGEADPSLGRHAGGAVAHLLALHRDRANPGLDHPSRPGAMPHDAMASIGQAFILELCNEARRLGPERGGQHLARALAGDLGERVKDRSGLVKRGDRGIVFHRWGGCRPPETASQCAKVVVLRATKRRGRQMKDTMIGVDLAKNAFQLHGASMTGQVKFRKKLTRLQFLKFMAEQLPTVVVMEACGSASYWAREMVKFGHEVKLIAPQYVRPFVKRQKNDMADAEAIVIAAQRPEMRFVEPKSEDQQARAVMFRSRERLVHQRTELVNALRAVLYEYGHTIPLGIGQLKRIEALLDEPNSDLPALVREECRDMMAQIAEKTTRIEARTKRAAELAASADTAKRLQTMPGVGPLTALAVEAFAPDMTSFRRGRDFAAWLGLVPRQHSTGGKQRLGRVSKAGQADIRRLLIIGAMSRLNWLGRRTIPEGSWLARMAARKPRMLVAIALANKMARAIWAMLTKNEDYRDPAWAAAA</sequence>